<dbReference type="Gene3D" id="1.10.510.10">
    <property type="entry name" value="Transferase(Phosphotransferase) domain 1"/>
    <property type="match status" value="1"/>
</dbReference>
<dbReference type="PROSITE" id="PS50011">
    <property type="entry name" value="PROTEIN_KINASE_DOM"/>
    <property type="match status" value="1"/>
</dbReference>
<dbReference type="InterPro" id="IPR039361">
    <property type="entry name" value="Cyclin"/>
</dbReference>
<dbReference type="PROSITE" id="PS00292">
    <property type="entry name" value="CYCLINS"/>
    <property type="match status" value="1"/>
</dbReference>
<evidence type="ECO:0000313" key="4">
    <source>
        <dbReference type="Proteomes" id="UP000289600"/>
    </source>
</evidence>
<dbReference type="InterPro" id="IPR036915">
    <property type="entry name" value="Cyclin-like_sf"/>
</dbReference>
<dbReference type="GO" id="GO:0005524">
    <property type="term" value="F:ATP binding"/>
    <property type="evidence" value="ECO:0007669"/>
    <property type="project" value="InterPro"/>
</dbReference>
<keyword evidence="4" id="KW-1185">Reference proteome</keyword>
<dbReference type="Pfam" id="PF00134">
    <property type="entry name" value="Cyclin_N"/>
    <property type="match status" value="1"/>
</dbReference>
<dbReference type="InterPro" id="IPR013763">
    <property type="entry name" value="Cyclin-like_dom"/>
</dbReference>
<dbReference type="InterPro" id="IPR006671">
    <property type="entry name" value="Cyclin_N"/>
</dbReference>
<dbReference type="GO" id="GO:0004674">
    <property type="term" value="F:protein serine/threonine kinase activity"/>
    <property type="evidence" value="ECO:0007669"/>
    <property type="project" value="UniProtKB-KW"/>
</dbReference>
<feature type="domain" description="Protein kinase" evidence="2">
    <location>
        <begin position="221"/>
        <end position="467"/>
    </location>
</feature>
<organism evidence="3 4">
    <name type="scientific">Moumouvirus australiensis</name>
    <dbReference type="NCBI Taxonomy" id="2109587"/>
    <lineage>
        <taxon>Viruses</taxon>
        <taxon>Varidnaviria</taxon>
        <taxon>Bamfordvirae</taxon>
        <taxon>Nucleocytoviricota</taxon>
        <taxon>Megaviricetes</taxon>
        <taxon>Imitervirales</taxon>
        <taxon>Mimiviridae</taxon>
        <taxon>Megamimivirinae</taxon>
        <taxon>Moumouvirus</taxon>
        <taxon>Moumouvirus australiense</taxon>
    </lineage>
</organism>
<keyword evidence="1" id="KW-0195">Cyclin</keyword>
<keyword evidence="3" id="KW-0723">Serine/threonine-protein kinase</keyword>
<dbReference type="SUPFAM" id="SSF47954">
    <property type="entry name" value="Cyclin-like"/>
    <property type="match status" value="1"/>
</dbReference>
<dbReference type="SUPFAM" id="SSF56112">
    <property type="entry name" value="Protein kinase-like (PK-like)"/>
    <property type="match status" value="1"/>
</dbReference>
<evidence type="ECO:0000313" key="3">
    <source>
        <dbReference type="EMBL" id="AVL95117.1"/>
    </source>
</evidence>
<name>A0A2P1EMH9_9VIRU</name>
<dbReference type="SMART" id="SM00385">
    <property type="entry name" value="CYCLIN"/>
    <property type="match status" value="1"/>
</dbReference>
<dbReference type="InterPro" id="IPR000719">
    <property type="entry name" value="Prot_kinase_dom"/>
</dbReference>
<dbReference type="PANTHER" id="PTHR10177">
    <property type="entry name" value="CYCLINS"/>
    <property type="match status" value="1"/>
</dbReference>
<dbReference type="Gene3D" id="1.10.472.10">
    <property type="entry name" value="Cyclin-like"/>
    <property type="match status" value="2"/>
</dbReference>
<gene>
    <name evidence="3" type="ORF">mc_730</name>
</gene>
<dbReference type="InterPro" id="IPR048258">
    <property type="entry name" value="Cyclins_cyclin-box"/>
</dbReference>
<keyword evidence="3" id="KW-0418">Kinase</keyword>
<keyword evidence="3" id="KW-0808">Transferase</keyword>
<reference evidence="4" key="1">
    <citation type="submission" date="2018-01" db="EMBL/GenBank/DDBJ databases">
        <title>Testimony of 'menage a trois' revealed by the proteome of Megavirus virophage.</title>
        <authorList>
            <person name="Jeudy S."/>
            <person name="Bertaux L."/>
            <person name="Alempic J.-M."/>
            <person name="Lartigue A."/>
            <person name="Legendre M."/>
            <person name="Philippe N."/>
            <person name="Beucher L."/>
            <person name="Biondi E."/>
            <person name="Juul S."/>
            <person name="Turner D."/>
            <person name="Coute Y."/>
            <person name="Claverie J.-M."/>
            <person name="Abergel C."/>
        </authorList>
    </citation>
    <scope>NUCLEOTIDE SEQUENCE [LARGE SCALE GENOMIC DNA]</scope>
</reference>
<dbReference type="EMBL" id="MG807320">
    <property type="protein sequence ID" value="AVL95117.1"/>
    <property type="molecule type" value="Genomic_DNA"/>
</dbReference>
<dbReference type="InterPro" id="IPR011009">
    <property type="entry name" value="Kinase-like_dom_sf"/>
</dbReference>
<proteinExistence type="predicted"/>
<protein>
    <submittedName>
        <fullName evidence="3">Putative serine/threonine protein kinase</fullName>
    </submittedName>
</protein>
<evidence type="ECO:0000256" key="1">
    <source>
        <dbReference type="ARBA" id="ARBA00023127"/>
    </source>
</evidence>
<sequence length="467" mass="54425">MDLLHRHKSLTLKHRSIVLNWMMEVMDNYDLKYNTYQLAVYILDKYMIAENINILPREIQGISVVCIIIASKLVDENFVTISDADYISQNQYGNQFLVQKEKQIIEKLGYRINYETTWHLIKKNGDKIGPDIFKIAYYLTSIMLIHPEYISIPTKVLTDKIIKFAITIKKNHHRIPKMSKKDPVFKYLHCMWSVATINTKLSEIKNIFVDLKIYYVLKKKLLQIGPIFEGNVANKYGNQLEIISDLNISYNKKYYNSKVYEIDQNIGIPKEALKEIVALISIKKHSNIANLDSYYDITSNKLTYGSKIKCSVLDKLSQNPTKKLKFEIIKQLLAGIKHLYDNEIICSDLTIDKLFLDKNNNLKISNFSGTNLINDQYSSDRYLQAYKKIQHGKKYIKLCGYIIGHILLGHNLLNNENEIQYKELDERYPEISDLLHKMISPDIFICPNIDTIVKIFSLIKPVKINSF</sequence>
<dbReference type="Proteomes" id="UP000289600">
    <property type="component" value="Segment"/>
</dbReference>
<evidence type="ECO:0000259" key="2">
    <source>
        <dbReference type="PROSITE" id="PS50011"/>
    </source>
</evidence>
<accession>A0A2P1EMH9</accession>